<gene>
    <name evidence="2" type="ORF">RMCT_2962</name>
</gene>
<organism evidence="2 3">
    <name type="scientific">Mycolicibacterium thermoresistibile</name>
    <name type="common">Mycobacterium thermoresistibile</name>
    <dbReference type="NCBI Taxonomy" id="1797"/>
    <lineage>
        <taxon>Bacteria</taxon>
        <taxon>Bacillati</taxon>
        <taxon>Actinomycetota</taxon>
        <taxon>Actinomycetes</taxon>
        <taxon>Mycobacteriales</taxon>
        <taxon>Mycobacteriaceae</taxon>
        <taxon>Mycolicibacterium</taxon>
    </lineage>
</organism>
<dbReference type="OrthoDB" id="4378831at2"/>
<dbReference type="STRING" id="1797.RMCT_2962"/>
<feature type="domain" description="T6SS Phospholipase effector Tle1-like catalytic" evidence="1">
    <location>
        <begin position="2"/>
        <end position="244"/>
    </location>
</feature>
<comment type="caution">
    <text evidence="2">The sequence shown here is derived from an EMBL/GenBank/DDBJ whole genome shotgun (WGS) entry which is preliminary data.</text>
</comment>
<evidence type="ECO:0000313" key="2">
    <source>
        <dbReference type="EMBL" id="GAT15993.1"/>
    </source>
</evidence>
<reference evidence="3" key="2">
    <citation type="submission" date="2016-02" db="EMBL/GenBank/DDBJ databases">
        <title>Draft genome sequence of five rapidly growing Mycobacterium species.</title>
        <authorList>
            <person name="Katahira K."/>
            <person name="Gotou Y."/>
            <person name="Iida K."/>
            <person name="Ogura Y."/>
            <person name="Hayashi T."/>
        </authorList>
    </citation>
    <scope>NUCLEOTIDE SEQUENCE [LARGE SCALE GENOMIC DNA]</scope>
    <source>
        <strain evidence="3">JCM6362</strain>
    </source>
</reference>
<dbReference type="AlphaFoldDB" id="A0A100XGC2"/>
<dbReference type="RefSeq" id="WP_003925982.1">
    <property type="nucleotide sequence ID" value="NZ_BCTB01000027.1"/>
</dbReference>
<dbReference type="Proteomes" id="UP000069654">
    <property type="component" value="Unassembled WGS sequence"/>
</dbReference>
<accession>A0A100XGC2</accession>
<proteinExistence type="predicted"/>
<reference evidence="2 3" key="1">
    <citation type="journal article" date="2016" name="Genome Announc.">
        <title>Draft Genome Sequences of Five Rapidly Growing Mycobacterium Species, M. thermoresistibile, M. fortuitum subsp. acetamidolyticum, M. canariasense, M. brisbanense, and M. novocastrense.</title>
        <authorList>
            <person name="Katahira K."/>
            <person name="Ogura Y."/>
            <person name="Gotoh Y."/>
            <person name="Hayashi T."/>
        </authorList>
    </citation>
    <scope>NUCLEOTIDE SEQUENCE [LARGE SCALE GENOMIC DNA]</scope>
    <source>
        <strain evidence="2 3">JCM6362</strain>
    </source>
</reference>
<name>A0A100XGC2_MYCTH</name>
<sequence>MKNIVLCFDSGWGGPGSRATNVLELRRLLDDTDSQLVWWHPIGAAWLRMRRRRAISDAQTAVVGGYRVIADSWQRGDRIFLFGAGYGGYCARALSRLLDTVGVLPDRCHHLLDYALATYALPRQGRTPQEWRQVTELTEILAGRSALSVPVHFLGLWDSVRIPGLPRSAAGLPANVRIARHAVAIDGSAFGEIVGDGPTDRTAGSDHIGDHIEEVWFRGVHADVAGGPGGCRPLANIALHWVLDGAVRAGLEVSPIRRPAPVLGESDAVAGHTPTGGLRRLPPAPHIHDSVRVYLRRHPGYWRRLPATFCWADPDWAARGERLLPTPRRVRVPAADRALAHSAV</sequence>
<dbReference type="OMA" id="KNIALCF"/>
<dbReference type="InterPro" id="IPR018712">
    <property type="entry name" value="Tle1-like_cat"/>
</dbReference>
<dbReference type="EMBL" id="BCTB01000027">
    <property type="protein sequence ID" value="GAT15993.1"/>
    <property type="molecule type" value="Genomic_DNA"/>
</dbReference>
<dbReference type="PANTHER" id="PTHR33840:SF2">
    <property type="entry name" value="TLE1 PHOSPHOLIPASE DOMAIN-CONTAINING PROTEIN"/>
    <property type="match status" value="1"/>
</dbReference>
<evidence type="ECO:0000313" key="3">
    <source>
        <dbReference type="Proteomes" id="UP000069654"/>
    </source>
</evidence>
<evidence type="ECO:0000259" key="1">
    <source>
        <dbReference type="Pfam" id="PF09994"/>
    </source>
</evidence>
<protein>
    <recommendedName>
        <fullName evidence="1">T6SS Phospholipase effector Tle1-like catalytic domain-containing protein</fullName>
    </recommendedName>
</protein>
<dbReference type="PANTHER" id="PTHR33840">
    <property type="match status" value="1"/>
</dbReference>
<dbReference type="Pfam" id="PF09994">
    <property type="entry name" value="T6SS_Tle1-like_cat"/>
    <property type="match status" value="1"/>
</dbReference>